<comment type="subcellular location">
    <subcellularLocation>
        <location evidence="1">Cytoplasm</location>
        <location evidence="1">Cytoskeleton</location>
        <location evidence="1">Microtubule organizing center</location>
        <location evidence="1">Centrosome</location>
    </subcellularLocation>
</comment>
<feature type="region of interest" description="Disordered" evidence="9">
    <location>
        <begin position="279"/>
        <end position="298"/>
    </location>
</feature>
<dbReference type="Gene3D" id="3.40.50.10190">
    <property type="entry name" value="BRCT domain"/>
    <property type="match status" value="3"/>
</dbReference>
<dbReference type="OrthoDB" id="2384350at2759"/>
<dbReference type="CTD" id="79648"/>
<feature type="region of interest" description="Disordered" evidence="9">
    <location>
        <begin position="509"/>
        <end position="560"/>
    </location>
</feature>
<dbReference type="GO" id="GO:0097150">
    <property type="term" value="P:neuronal stem cell population maintenance"/>
    <property type="evidence" value="ECO:0007669"/>
    <property type="project" value="Ensembl"/>
</dbReference>
<dbReference type="InParanoid" id="A0A7N5P0X4"/>
<evidence type="ECO:0000256" key="9">
    <source>
        <dbReference type="SAM" id="MobiDB-lite"/>
    </source>
</evidence>
<evidence type="ECO:0000256" key="7">
    <source>
        <dbReference type="ARBA" id="ARBA00025455"/>
    </source>
</evidence>
<dbReference type="GO" id="GO:0000122">
    <property type="term" value="P:negative regulation of transcription by RNA polymerase II"/>
    <property type="evidence" value="ECO:0007669"/>
    <property type="project" value="Ensembl"/>
</dbReference>
<feature type="domain" description="BRCT" evidence="10">
    <location>
        <begin position="769"/>
        <end position="851"/>
    </location>
</feature>
<dbReference type="InterPro" id="IPR011364">
    <property type="entry name" value="BRCA1"/>
</dbReference>
<dbReference type="GO" id="GO:0004842">
    <property type="term" value="F:ubiquitin-protein transferase activity"/>
    <property type="evidence" value="ECO:0007669"/>
    <property type="project" value="InterPro"/>
</dbReference>
<reference evidence="11 12" key="1">
    <citation type="journal article" date="2010" name="Nature">
        <title>The sequence and de novo assembly of the giant panda genome.</title>
        <authorList>
            <person name="Li R."/>
            <person name="Fan W."/>
            <person name="Tian G."/>
            <person name="Zhu H."/>
            <person name="He L."/>
            <person name="Cai J."/>
            <person name="Huang Q."/>
            <person name="Cai Q."/>
            <person name="Li B."/>
            <person name="Bai Y."/>
            <person name="Zhang Z."/>
            <person name="Zhang Y."/>
            <person name="Wang W."/>
            <person name="Li J."/>
            <person name="Wei F."/>
            <person name="Li H."/>
            <person name="Jian M."/>
            <person name="Li J."/>
            <person name="Zhang Z."/>
            <person name="Nielsen R."/>
            <person name="Li D."/>
            <person name="Gu W."/>
            <person name="Yang Z."/>
            <person name="Xuan Z."/>
            <person name="Ryder O.A."/>
            <person name="Leung F.C."/>
            <person name="Zhou Y."/>
            <person name="Cao J."/>
            <person name="Sun X."/>
            <person name="Fu Y."/>
            <person name="Fang X."/>
            <person name="Guo X."/>
            <person name="Wang B."/>
            <person name="Hou R."/>
            <person name="Shen F."/>
            <person name="Mu B."/>
            <person name="Ni P."/>
            <person name="Lin R."/>
            <person name="Qian W."/>
            <person name="Wang G."/>
            <person name="Yu C."/>
            <person name="Nie W."/>
            <person name="Wang J."/>
            <person name="Wu Z."/>
            <person name="Liang H."/>
            <person name="Min J."/>
            <person name="Wu Q."/>
            <person name="Cheng S."/>
            <person name="Ruan J."/>
            <person name="Wang M."/>
            <person name="Shi Z."/>
            <person name="Wen M."/>
            <person name="Liu B."/>
            <person name="Ren X."/>
            <person name="Zheng H."/>
            <person name="Dong D."/>
            <person name="Cook K."/>
            <person name="Shan G."/>
            <person name="Zhang H."/>
            <person name="Kosiol C."/>
            <person name="Xie X."/>
            <person name="Lu Z."/>
            <person name="Zheng H."/>
            <person name="Li Y."/>
            <person name="Steiner C.C."/>
            <person name="Lam T.T."/>
            <person name="Lin S."/>
            <person name="Zhang Q."/>
            <person name="Li G."/>
            <person name="Tian J."/>
            <person name="Gong T."/>
            <person name="Liu H."/>
            <person name="Zhang D."/>
            <person name="Fang L."/>
            <person name="Ye C."/>
            <person name="Zhang J."/>
            <person name="Hu W."/>
            <person name="Xu A."/>
            <person name="Ren Y."/>
            <person name="Zhang G."/>
            <person name="Bruford M.W."/>
            <person name="Li Q."/>
            <person name="Ma L."/>
            <person name="Guo Y."/>
            <person name="An N."/>
            <person name="Hu Y."/>
            <person name="Zheng Y."/>
            <person name="Shi Y."/>
            <person name="Li Z."/>
            <person name="Liu Q."/>
            <person name="Chen Y."/>
            <person name="Zhao J."/>
            <person name="Qu N."/>
            <person name="Zhao S."/>
            <person name="Tian F."/>
            <person name="Wang X."/>
            <person name="Wang H."/>
            <person name="Xu L."/>
            <person name="Liu X."/>
            <person name="Vinar T."/>
            <person name="Wang Y."/>
            <person name="Lam T.W."/>
            <person name="Yiu S.M."/>
            <person name="Liu S."/>
            <person name="Zhang H."/>
            <person name="Li D."/>
            <person name="Huang Y."/>
            <person name="Wang X."/>
            <person name="Yang G."/>
            <person name="Jiang Z."/>
            <person name="Wang J."/>
            <person name="Qin N."/>
            <person name="Li L."/>
            <person name="Li J."/>
            <person name="Bolund L."/>
            <person name="Kristiansen K."/>
            <person name="Wong G.K."/>
            <person name="Olson M."/>
            <person name="Zhang X."/>
            <person name="Li S."/>
            <person name="Yang H."/>
            <person name="Wang J."/>
            <person name="Wang J."/>
        </authorList>
    </citation>
    <scope>NUCLEOTIDE SEQUENCE [LARGE SCALE GENOMIC DNA]</scope>
</reference>
<feature type="domain" description="BRCT" evidence="10">
    <location>
        <begin position="690"/>
        <end position="748"/>
    </location>
</feature>
<dbReference type="FunFam" id="3.40.50.10190:FF:000055">
    <property type="entry name" value="Microcephalin"/>
    <property type="match status" value="1"/>
</dbReference>
<dbReference type="InterPro" id="IPR029504">
    <property type="entry name" value="Microcephalin_mammal"/>
</dbReference>
<dbReference type="PRINTS" id="PR00493">
    <property type="entry name" value="BRSTCANCERI"/>
</dbReference>
<protein>
    <recommendedName>
        <fullName evidence="2">Microcephalin</fullName>
    </recommendedName>
</protein>
<dbReference type="Pfam" id="PF16589">
    <property type="entry name" value="BRCT_2"/>
    <property type="match status" value="1"/>
</dbReference>
<dbReference type="GO" id="GO:0060348">
    <property type="term" value="P:bone development"/>
    <property type="evidence" value="ECO:0007669"/>
    <property type="project" value="Ensembl"/>
</dbReference>
<dbReference type="Ensembl" id="ENSAMET00000029262.1">
    <property type="protein sequence ID" value="ENSAMEP00000024797.1"/>
    <property type="gene ID" value="ENSAMEG00000005280.2"/>
</dbReference>
<dbReference type="GeneID" id="100467598"/>
<dbReference type="PANTHER" id="PTHR14625">
    <property type="entry name" value="MICROCEPHALIN"/>
    <property type="match status" value="1"/>
</dbReference>
<keyword evidence="6" id="KW-0206">Cytoskeleton</keyword>
<dbReference type="SMART" id="SM00292">
    <property type="entry name" value="BRCT"/>
    <property type="match status" value="3"/>
</dbReference>
<dbReference type="Pfam" id="PF00533">
    <property type="entry name" value="BRCT"/>
    <property type="match status" value="1"/>
</dbReference>
<dbReference type="KEGG" id="aml:100467598"/>
<dbReference type="RefSeq" id="XP_034503366.1">
    <property type="nucleotide sequence ID" value="XM_034647475.1"/>
</dbReference>
<keyword evidence="4" id="KW-0597">Phosphoprotein</keyword>
<dbReference type="CDD" id="cd17716">
    <property type="entry name" value="BRCT_microcephalin_rpt1"/>
    <property type="match status" value="1"/>
</dbReference>
<dbReference type="PROSITE" id="PS50172">
    <property type="entry name" value="BRCT"/>
    <property type="match status" value="3"/>
</dbReference>
<dbReference type="Pfam" id="PF12258">
    <property type="entry name" value="Microcephalin"/>
    <property type="match status" value="1"/>
</dbReference>
<dbReference type="CDD" id="cd17751">
    <property type="entry name" value="BRCT_microcephalin_rpt3"/>
    <property type="match status" value="1"/>
</dbReference>
<evidence type="ECO:0000256" key="4">
    <source>
        <dbReference type="ARBA" id="ARBA00022553"/>
    </source>
</evidence>
<evidence type="ECO:0000256" key="6">
    <source>
        <dbReference type="ARBA" id="ARBA00023212"/>
    </source>
</evidence>
<dbReference type="GO" id="GO:0005634">
    <property type="term" value="C:nucleus"/>
    <property type="evidence" value="ECO:0007669"/>
    <property type="project" value="InterPro"/>
</dbReference>
<dbReference type="GO" id="GO:0006281">
    <property type="term" value="P:DNA repair"/>
    <property type="evidence" value="ECO:0007669"/>
    <property type="project" value="InterPro"/>
</dbReference>
<dbReference type="FunFam" id="3.40.50.10190:FF:000047">
    <property type="entry name" value="Microcephalin"/>
    <property type="match status" value="1"/>
</dbReference>
<dbReference type="AlphaFoldDB" id="A0A7N5P0X4"/>
<dbReference type="GeneTree" id="ENSGT00390000018842"/>
<name>A0A7N5P0X4_AILME</name>
<feature type="region of interest" description="Disordered" evidence="9">
    <location>
        <begin position="317"/>
        <end position="388"/>
    </location>
</feature>
<reference evidence="11" key="3">
    <citation type="submission" date="2025-09" db="UniProtKB">
        <authorList>
            <consortium name="Ensembl"/>
        </authorList>
    </citation>
    <scope>IDENTIFICATION</scope>
</reference>
<reference evidence="11" key="2">
    <citation type="submission" date="2025-08" db="UniProtKB">
        <authorList>
            <consortium name="Ensembl"/>
        </authorList>
    </citation>
    <scope>IDENTIFICATION</scope>
</reference>
<comment type="subunit">
    <text evidence="8">Interacts with CDC27 and maybe other components of the APC/C complex. Interacts with histone variant H2AX under DNA damage conditions.</text>
</comment>
<dbReference type="GO" id="GO:0071539">
    <property type="term" value="P:protein localization to centrosome"/>
    <property type="evidence" value="ECO:0007669"/>
    <property type="project" value="Ensembl"/>
</dbReference>
<proteinExistence type="predicted"/>
<comment type="function">
    <text evidence="7">Implicated in chromosome condensation and DNA damage induced cellular responses. May play a role in neurogenesis and regulation of the size of the cerebral cortex.</text>
</comment>
<evidence type="ECO:0000259" key="10">
    <source>
        <dbReference type="PROSITE" id="PS50172"/>
    </source>
</evidence>
<dbReference type="Pfam" id="PF12738">
    <property type="entry name" value="PTCB-BRCT"/>
    <property type="match status" value="1"/>
</dbReference>
<dbReference type="CDD" id="cd17736">
    <property type="entry name" value="BRCT_microcephalin_rpt2"/>
    <property type="match status" value="1"/>
</dbReference>
<dbReference type="SUPFAM" id="SSF52113">
    <property type="entry name" value="BRCT domain"/>
    <property type="match status" value="3"/>
</dbReference>
<dbReference type="GO" id="GO:0000132">
    <property type="term" value="P:establishment of mitotic spindle orientation"/>
    <property type="evidence" value="ECO:0007669"/>
    <property type="project" value="Ensembl"/>
</dbReference>
<evidence type="ECO:0000256" key="8">
    <source>
        <dbReference type="ARBA" id="ARBA00026061"/>
    </source>
</evidence>
<keyword evidence="5" id="KW-0677">Repeat</keyword>
<dbReference type="GO" id="GO:0060623">
    <property type="term" value="P:regulation of chromosome condensation"/>
    <property type="evidence" value="ECO:0007669"/>
    <property type="project" value="Ensembl"/>
</dbReference>
<dbReference type="GO" id="GO:0046605">
    <property type="term" value="P:regulation of centrosome cycle"/>
    <property type="evidence" value="ECO:0007669"/>
    <property type="project" value="Ensembl"/>
</dbReference>
<evidence type="ECO:0000256" key="2">
    <source>
        <dbReference type="ARBA" id="ARBA00017027"/>
    </source>
</evidence>
<dbReference type="GO" id="GO:0021987">
    <property type="term" value="P:cerebral cortex development"/>
    <property type="evidence" value="ECO:0007669"/>
    <property type="project" value="Ensembl"/>
</dbReference>
<accession>A0A7N5P0X4</accession>
<dbReference type="InterPro" id="IPR022047">
    <property type="entry name" value="Microcephalin-like"/>
</dbReference>
<evidence type="ECO:0000256" key="5">
    <source>
        <dbReference type="ARBA" id="ARBA00022737"/>
    </source>
</evidence>
<organism evidence="11 12">
    <name type="scientific">Ailuropoda melanoleuca</name>
    <name type="common">Giant panda</name>
    <dbReference type="NCBI Taxonomy" id="9646"/>
    <lineage>
        <taxon>Eukaryota</taxon>
        <taxon>Metazoa</taxon>
        <taxon>Chordata</taxon>
        <taxon>Craniata</taxon>
        <taxon>Vertebrata</taxon>
        <taxon>Euteleostomi</taxon>
        <taxon>Mammalia</taxon>
        <taxon>Eutheria</taxon>
        <taxon>Laurasiatheria</taxon>
        <taxon>Carnivora</taxon>
        <taxon>Caniformia</taxon>
        <taxon>Ursidae</taxon>
        <taxon>Ailuropoda</taxon>
    </lineage>
</organism>
<feature type="compositionally biased region" description="Polar residues" evidence="9">
    <location>
        <begin position="196"/>
        <end position="214"/>
    </location>
</feature>
<keyword evidence="12" id="KW-1185">Reference proteome</keyword>
<dbReference type="GO" id="GO:0008270">
    <property type="term" value="F:zinc ion binding"/>
    <property type="evidence" value="ECO:0007669"/>
    <property type="project" value="InterPro"/>
</dbReference>
<dbReference type="InterPro" id="IPR001357">
    <property type="entry name" value="BRCT_dom"/>
</dbReference>
<feature type="region of interest" description="Disordered" evidence="9">
    <location>
        <begin position="189"/>
        <end position="214"/>
    </location>
</feature>
<dbReference type="GO" id="GO:0005813">
    <property type="term" value="C:centrosome"/>
    <property type="evidence" value="ECO:0007669"/>
    <property type="project" value="UniProtKB-SubCell"/>
</dbReference>
<dbReference type="PANTHER" id="PTHR14625:SF3">
    <property type="entry name" value="MICROCEPHALIN"/>
    <property type="match status" value="1"/>
</dbReference>
<dbReference type="GO" id="GO:0042802">
    <property type="term" value="F:identical protein binding"/>
    <property type="evidence" value="ECO:0007669"/>
    <property type="project" value="Ensembl"/>
</dbReference>
<evidence type="ECO:0000256" key="1">
    <source>
        <dbReference type="ARBA" id="ARBA00004300"/>
    </source>
</evidence>
<keyword evidence="3" id="KW-0963">Cytoplasm</keyword>
<dbReference type="GO" id="GO:0003677">
    <property type="term" value="F:DNA binding"/>
    <property type="evidence" value="ECO:0007669"/>
    <property type="project" value="InterPro"/>
</dbReference>
<evidence type="ECO:0000313" key="12">
    <source>
        <dbReference type="Proteomes" id="UP000008912"/>
    </source>
</evidence>
<dbReference type="Proteomes" id="UP000008912">
    <property type="component" value="Unassembled WGS sequence"/>
</dbReference>
<dbReference type="InterPro" id="IPR036420">
    <property type="entry name" value="BRCT_dom_sf"/>
</dbReference>
<sequence>MAAPGTPGRQVLKDVVAYVDVWSVNGTENYSKAFTNQLVDMGAKVSKTFSKRVTHVVFKDGYQSTWDKAQKRGVKLVSVLWVEKCRTAGAHIDEALFPAANTREHLPSLIKKKRKCMQPKDFIPKTPEHDKRLKKKFEKMATELQRQKSRLDNDVPVLLFESNGSLMYSPTIKTCAGQHSAMQRRLQEMKEKRENLSPTSSLEKSHDNPTNSPCEASWNISHDTLCSDVSFAGDLHSSFDDLCGNVRCGSQEGKLGGIVDEIKSDVCVSSPVLKTRSPGYLSPLTPQKPMDSLSKEETGRWGDAVGVVVTLDKQQSEGATRIMSNEKHSLSPLLSATKRCPSGHSRSESSSARRRRTSERVNAPPKEGLQKKRCGGKPAGPKGQLWKSGRRLQLPAQPAVEAPGCGVSSYDDYFSPDNLRERSSEALLPGLEPSAGLAQFSCRGGLSQRERRNILQMADFSCIGKNPRLVNMTDVTAKTSCSLQKPTQDTADAVWGCLTSEGACAAEGTPGHCQQAGAQRRSGPCTDGKSCSPVDDEPALSQGCGGEGLGGDFPQLGGDFPPLERSSMEMTGLLDVRSVQKEDSTSGTWKSSGAEMQRDYELDFVGDRTVGKAAEEREHSASRHDGSVKDGPTRHDVLDGSLETCKDLSRPLEESKKRGKAQKPTRTLVMTSMPSEKQNLVIQVVNKLKGFSFAREVCDTTTHVLTGKPLRTLNVLLGIARGCWILSYEWVLWSLELGHWISEEPFELSNYFPAAPLCRLERGLSAGQYQGTLFADQPVMFITPTSNPPRTKLRELVLLCGGQITRIQRQAGIFIGPSQGKRKATIKYLSETWILDSITQHKVCTFDNYLLLE</sequence>
<evidence type="ECO:0000256" key="3">
    <source>
        <dbReference type="ARBA" id="ARBA00022490"/>
    </source>
</evidence>
<dbReference type="GO" id="GO:0050727">
    <property type="term" value="P:regulation of inflammatory response"/>
    <property type="evidence" value="ECO:0007669"/>
    <property type="project" value="Ensembl"/>
</dbReference>
<feature type="domain" description="BRCT" evidence="10">
    <location>
        <begin position="7"/>
        <end position="99"/>
    </location>
</feature>
<evidence type="ECO:0000313" key="11">
    <source>
        <dbReference type="Ensembl" id="ENSAMEP00000024797.1"/>
    </source>
</evidence>
<gene>
    <name evidence="11" type="primary">MCPH1</name>
</gene>
<feature type="region of interest" description="Disordered" evidence="9">
    <location>
        <begin position="612"/>
        <end position="642"/>
    </location>
</feature>